<dbReference type="EMBL" id="MT143438">
    <property type="protein sequence ID" value="QJA96833.1"/>
    <property type="molecule type" value="Genomic_DNA"/>
</dbReference>
<proteinExistence type="predicted"/>
<reference evidence="1" key="1">
    <citation type="submission" date="2020-03" db="EMBL/GenBank/DDBJ databases">
        <title>The deep terrestrial virosphere.</title>
        <authorList>
            <person name="Holmfeldt K."/>
            <person name="Nilsson E."/>
            <person name="Simone D."/>
            <person name="Lopez-Fernandez M."/>
            <person name="Wu X."/>
            <person name="de Brujin I."/>
            <person name="Lundin D."/>
            <person name="Andersson A."/>
            <person name="Bertilsson S."/>
            <person name="Dopson M."/>
        </authorList>
    </citation>
    <scope>NUCLEOTIDE SEQUENCE</scope>
    <source>
        <strain evidence="1">MM415B07304</strain>
    </source>
</reference>
<evidence type="ECO:0000313" key="1">
    <source>
        <dbReference type="EMBL" id="QJA96833.1"/>
    </source>
</evidence>
<accession>A0A6M3LQ96</accession>
<sequence length="145" mass="16858">MKEIVLQKQDKIGAPFSQEDQDKWNEYKPNQLIRCKTYGVDKPRSYQQLKLYWVVCQTVADNNETPGWQTKEQVDFQCRVKLHFVDPNLIIAKPDGSIAVHYRSIAFKNLKHIAACNYFNNAFDVMAKKIGRPVEVLLENAQREA</sequence>
<protein>
    <submittedName>
        <fullName evidence="1">Uncharacterized protein</fullName>
    </submittedName>
</protein>
<dbReference type="AlphaFoldDB" id="A0A6M3LQ96"/>
<name>A0A6M3LQ96_9ZZZZ</name>
<gene>
    <name evidence="1" type="ORF">MM415B07304_0002</name>
</gene>
<organism evidence="1">
    <name type="scientific">viral metagenome</name>
    <dbReference type="NCBI Taxonomy" id="1070528"/>
    <lineage>
        <taxon>unclassified sequences</taxon>
        <taxon>metagenomes</taxon>
        <taxon>organismal metagenomes</taxon>
    </lineage>
</organism>